<feature type="region of interest" description="Disordered" evidence="5">
    <location>
        <begin position="135"/>
        <end position="155"/>
    </location>
</feature>
<dbReference type="STRING" id="6669.E9HIJ6"/>
<dbReference type="Gene3D" id="6.10.230.10">
    <property type="match status" value="1"/>
</dbReference>
<proteinExistence type="predicted"/>
<keyword evidence="3 4" id="KW-0175">Coiled coil</keyword>
<dbReference type="OrthoDB" id="10069524at2759"/>
<evidence type="ECO:0000313" key="9">
    <source>
        <dbReference type="Proteomes" id="UP000000305"/>
    </source>
</evidence>
<dbReference type="InterPro" id="IPR021563">
    <property type="entry name" value="RILP_dimer"/>
</dbReference>
<dbReference type="GO" id="GO:0060271">
    <property type="term" value="P:cilium assembly"/>
    <property type="evidence" value="ECO:0000318"/>
    <property type="project" value="GO_Central"/>
</dbReference>
<evidence type="ECO:0000256" key="1">
    <source>
        <dbReference type="ARBA" id="ARBA00022448"/>
    </source>
</evidence>
<keyword evidence="9" id="KW-1185">Reference proteome</keyword>
<sequence>MPLPSPRCVEDQQDSSSEYDSLPDISVVDVFDLASDVGNELEKIISIHGNELVEGLMQKVIRVLELLDKTSRRQESERQLVEELQNNISLLEREKREKAVDRLRYEKEIEQLEENWKKETQELLGKISRVQEENKRLSSSLKESTEKNVSKNPIPKEPDWDLFEKLREANEKQRDLLRCRDKEYQDKLCESESLHNQVDRLTEINKELRRKQTHMSQQMRTLVEERADLQALHQEQSRNLAALNKRLGVAQRDNEDLIQCQNDAPDLTNKIVIDINDPNRPRFTIAELKEILCERNELKARVSDLVDELALYRPSKNHSKYSTCDLPVQGPLPYEPDDAPWKRPSSRKKDSSIRKL</sequence>
<dbReference type="InterPro" id="IPR051241">
    <property type="entry name" value="DZIP_RILPL"/>
</dbReference>
<dbReference type="GO" id="GO:0015031">
    <property type="term" value="P:protein transport"/>
    <property type="evidence" value="ECO:0007669"/>
    <property type="project" value="UniProtKB-KW"/>
</dbReference>
<dbReference type="CDD" id="cd14445">
    <property type="entry name" value="RILP-like"/>
    <property type="match status" value="1"/>
</dbReference>
<gene>
    <name evidence="8" type="ORF">DAPPUDRAFT_63109</name>
</gene>
<feature type="region of interest" description="Disordered" evidence="5">
    <location>
        <begin position="1"/>
        <end position="20"/>
    </location>
</feature>
<dbReference type="SUPFAM" id="SSF161256">
    <property type="entry name" value="RILP dimerisation region"/>
    <property type="match status" value="1"/>
</dbReference>
<dbReference type="InParanoid" id="E9HIJ6"/>
<evidence type="ECO:0000259" key="7">
    <source>
        <dbReference type="PROSITE" id="PS51777"/>
    </source>
</evidence>
<dbReference type="PANTHER" id="PTHR21502:SF4">
    <property type="entry name" value="RILP-LIKE PROTEIN HOMOLOG"/>
    <property type="match status" value="1"/>
</dbReference>
<dbReference type="Pfam" id="PF09744">
    <property type="entry name" value="RH1"/>
    <property type="match status" value="1"/>
</dbReference>
<dbReference type="Proteomes" id="UP000000305">
    <property type="component" value="Unassembled WGS sequence"/>
</dbReference>
<dbReference type="AlphaFoldDB" id="E9HIJ6"/>
<dbReference type="HOGENOM" id="CLU_044133_2_1_1"/>
<dbReference type="GO" id="GO:0036064">
    <property type="term" value="C:ciliary basal body"/>
    <property type="evidence" value="ECO:0000318"/>
    <property type="project" value="GO_Central"/>
</dbReference>
<dbReference type="PANTHER" id="PTHR21502">
    <property type="entry name" value="ZINC FINGER PROTEIN DZIP1"/>
    <property type="match status" value="1"/>
</dbReference>
<feature type="compositionally biased region" description="Basic and acidic residues" evidence="5">
    <location>
        <begin position="347"/>
        <end position="356"/>
    </location>
</feature>
<dbReference type="EMBL" id="GL732655">
    <property type="protein sequence ID" value="EFX68439.1"/>
    <property type="molecule type" value="Genomic_DNA"/>
</dbReference>
<reference evidence="8 9" key="1">
    <citation type="journal article" date="2011" name="Science">
        <title>The ecoresponsive genome of Daphnia pulex.</title>
        <authorList>
            <person name="Colbourne J.K."/>
            <person name="Pfrender M.E."/>
            <person name="Gilbert D."/>
            <person name="Thomas W.K."/>
            <person name="Tucker A."/>
            <person name="Oakley T.H."/>
            <person name="Tokishita S."/>
            <person name="Aerts A."/>
            <person name="Arnold G.J."/>
            <person name="Basu M.K."/>
            <person name="Bauer D.J."/>
            <person name="Caceres C.E."/>
            <person name="Carmel L."/>
            <person name="Casola C."/>
            <person name="Choi J.H."/>
            <person name="Detter J.C."/>
            <person name="Dong Q."/>
            <person name="Dusheyko S."/>
            <person name="Eads B.D."/>
            <person name="Frohlich T."/>
            <person name="Geiler-Samerotte K.A."/>
            <person name="Gerlach D."/>
            <person name="Hatcher P."/>
            <person name="Jogdeo S."/>
            <person name="Krijgsveld J."/>
            <person name="Kriventseva E.V."/>
            <person name="Kultz D."/>
            <person name="Laforsch C."/>
            <person name="Lindquist E."/>
            <person name="Lopez J."/>
            <person name="Manak J.R."/>
            <person name="Muller J."/>
            <person name="Pangilinan J."/>
            <person name="Patwardhan R.P."/>
            <person name="Pitluck S."/>
            <person name="Pritham E.J."/>
            <person name="Rechtsteiner A."/>
            <person name="Rho M."/>
            <person name="Rogozin I.B."/>
            <person name="Sakarya O."/>
            <person name="Salamov A."/>
            <person name="Schaack S."/>
            <person name="Shapiro H."/>
            <person name="Shiga Y."/>
            <person name="Skalitzky C."/>
            <person name="Smith Z."/>
            <person name="Souvorov A."/>
            <person name="Sung W."/>
            <person name="Tang Z."/>
            <person name="Tsuchiya D."/>
            <person name="Tu H."/>
            <person name="Vos H."/>
            <person name="Wang M."/>
            <person name="Wolf Y.I."/>
            <person name="Yamagata H."/>
            <person name="Yamada T."/>
            <person name="Ye Y."/>
            <person name="Shaw J.R."/>
            <person name="Andrews J."/>
            <person name="Crease T.J."/>
            <person name="Tang H."/>
            <person name="Lucas S.M."/>
            <person name="Robertson H.M."/>
            <person name="Bork P."/>
            <person name="Koonin E.V."/>
            <person name="Zdobnov E.M."/>
            <person name="Grigoriev I.V."/>
            <person name="Lynch M."/>
            <person name="Boore J.L."/>
        </authorList>
    </citation>
    <scope>NUCLEOTIDE SEQUENCE [LARGE SCALE GENOMIC DNA]</scope>
</reference>
<organism evidence="8 9">
    <name type="scientific">Daphnia pulex</name>
    <name type="common">Water flea</name>
    <dbReference type="NCBI Taxonomy" id="6669"/>
    <lineage>
        <taxon>Eukaryota</taxon>
        <taxon>Metazoa</taxon>
        <taxon>Ecdysozoa</taxon>
        <taxon>Arthropoda</taxon>
        <taxon>Crustacea</taxon>
        <taxon>Branchiopoda</taxon>
        <taxon>Diplostraca</taxon>
        <taxon>Cladocera</taxon>
        <taxon>Anomopoda</taxon>
        <taxon>Daphniidae</taxon>
        <taxon>Daphnia</taxon>
    </lineage>
</organism>
<dbReference type="InterPro" id="IPR034744">
    <property type="entry name" value="RH2"/>
</dbReference>
<feature type="domain" description="RH1" evidence="6">
    <location>
        <begin position="13"/>
        <end position="101"/>
    </location>
</feature>
<dbReference type="GO" id="GO:0005737">
    <property type="term" value="C:cytoplasm"/>
    <property type="evidence" value="ECO:0000318"/>
    <property type="project" value="GO_Central"/>
</dbReference>
<keyword evidence="1" id="KW-0813">Transport</keyword>
<evidence type="ECO:0000256" key="4">
    <source>
        <dbReference type="SAM" id="Coils"/>
    </source>
</evidence>
<accession>E9HIJ6</accession>
<dbReference type="PROSITE" id="PS51777">
    <property type="entry name" value="RH2"/>
    <property type="match status" value="1"/>
</dbReference>
<dbReference type="Gene3D" id="1.20.58.1770">
    <property type="match status" value="1"/>
</dbReference>
<keyword evidence="2" id="KW-0653">Protein transport</keyword>
<dbReference type="Pfam" id="PF11461">
    <property type="entry name" value="RILP"/>
    <property type="match status" value="1"/>
</dbReference>
<evidence type="ECO:0000259" key="6">
    <source>
        <dbReference type="PROSITE" id="PS51776"/>
    </source>
</evidence>
<evidence type="ECO:0000256" key="3">
    <source>
        <dbReference type="ARBA" id="ARBA00023054"/>
    </source>
</evidence>
<dbReference type="KEGG" id="dpx:DAPPUDRAFT_63109"/>
<evidence type="ECO:0000256" key="2">
    <source>
        <dbReference type="ARBA" id="ARBA00022927"/>
    </source>
</evidence>
<feature type="compositionally biased region" description="Basic and acidic residues" evidence="5">
    <location>
        <begin position="143"/>
        <end position="155"/>
    </location>
</feature>
<dbReference type="InterPro" id="IPR034743">
    <property type="entry name" value="RH1"/>
</dbReference>
<dbReference type="OMA" id="TNHELHG"/>
<dbReference type="eggNOG" id="ENOG502QR9G">
    <property type="taxonomic scope" value="Eukaryota"/>
</dbReference>
<dbReference type="PhylomeDB" id="E9HIJ6"/>
<evidence type="ECO:0000256" key="5">
    <source>
        <dbReference type="SAM" id="MobiDB-lite"/>
    </source>
</evidence>
<feature type="domain" description="RH2" evidence="7">
    <location>
        <begin position="280"/>
        <end position="352"/>
    </location>
</feature>
<protein>
    <submittedName>
        <fullName evidence="8">Uncharacterized protein</fullName>
    </submittedName>
</protein>
<dbReference type="GO" id="GO:0046983">
    <property type="term" value="F:protein dimerization activity"/>
    <property type="evidence" value="ECO:0007669"/>
    <property type="project" value="InterPro"/>
</dbReference>
<dbReference type="FunCoup" id="E9HIJ6">
    <property type="interactions" value="282"/>
</dbReference>
<dbReference type="PROSITE" id="PS51776">
    <property type="entry name" value="RH1"/>
    <property type="match status" value="1"/>
</dbReference>
<feature type="coiled-coil region" evidence="4">
    <location>
        <begin position="191"/>
        <end position="253"/>
    </location>
</feature>
<name>E9HIJ6_DAPPU</name>
<dbReference type="GO" id="GO:0051959">
    <property type="term" value="F:dynein light intermediate chain binding"/>
    <property type="evidence" value="ECO:0000318"/>
    <property type="project" value="GO_Central"/>
</dbReference>
<feature type="region of interest" description="Disordered" evidence="5">
    <location>
        <begin position="319"/>
        <end position="356"/>
    </location>
</feature>
<dbReference type="GO" id="GO:0031267">
    <property type="term" value="F:small GTPase binding"/>
    <property type="evidence" value="ECO:0000318"/>
    <property type="project" value="GO_Central"/>
</dbReference>
<evidence type="ECO:0000313" key="8">
    <source>
        <dbReference type="EMBL" id="EFX68439.1"/>
    </source>
</evidence>